<sequence>MSYEPTMTGLFQFSTVGDLENSVTKSSYMAQRFVDGRVRGAPVLNQIFRVSPETGEVKTYQMIYIRGHASHREMKCTDYKSIKIISNNRPPVTTFRCLAVMPPRGSMRVGILPGHPSLDRRRRKVEVGVEPRTFSSARLMFVNLRHLWRQSGISLNFKGCASRYNMDCFANHSLCVSASTNPELGSQKKMCIGDLSQGLCPPSKAPEVIIALSPTTLSQVPEENRLPSPPDDLSHTSMSGVWVFVCKSFCIVEVGETAQWSEREFTDRKARGSNPTFASQLPLSWFRKTGSIPAVVFPSGSMTARHRKGATVERFFC</sequence>
<dbReference type="EMBL" id="KL596664">
    <property type="protein sequence ID" value="KER30232.1"/>
    <property type="molecule type" value="Genomic_DNA"/>
</dbReference>
<organism evidence="1 2">
    <name type="scientific">Opisthorchis viverrini</name>
    <name type="common">Southeast Asian liver fluke</name>
    <dbReference type="NCBI Taxonomy" id="6198"/>
    <lineage>
        <taxon>Eukaryota</taxon>
        <taxon>Metazoa</taxon>
        <taxon>Spiralia</taxon>
        <taxon>Lophotrochozoa</taxon>
        <taxon>Platyhelminthes</taxon>
        <taxon>Trematoda</taxon>
        <taxon>Digenea</taxon>
        <taxon>Opisthorchiida</taxon>
        <taxon>Opisthorchiata</taxon>
        <taxon>Opisthorchiidae</taxon>
        <taxon>Opisthorchis</taxon>
    </lineage>
</organism>
<accession>A0A074ZWH1</accession>
<reference evidence="1 2" key="1">
    <citation type="submission" date="2013-11" db="EMBL/GenBank/DDBJ databases">
        <title>Opisthorchis viverrini - life in the bile duct.</title>
        <authorList>
            <person name="Young N.D."/>
            <person name="Nagarajan N."/>
            <person name="Lin S.J."/>
            <person name="Korhonen P.K."/>
            <person name="Jex A.R."/>
            <person name="Hall R.S."/>
            <person name="Safavi-Hemami H."/>
            <person name="Kaewkong W."/>
            <person name="Bertrand D."/>
            <person name="Gao S."/>
            <person name="Seet Q."/>
            <person name="Wongkham S."/>
            <person name="Teh B.T."/>
            <person name="Wongkham C."/>
            <person name="Intapan P.M."/>
            <person name="Maleewong W."/>
            <person name="Yang X."/>
            <person name="Hu M."/>
            <person name="Wang Z."/>
            <person name="Hofmann A."/>
            <person name="Sternberg P.W."/>
            <person name="Tan P."/>
            <person name="Wang J."/>
            <person name="Gasser R.B."/>
        </authorList>
    </citation>
    <scope>NUCLEOTIDE SEQUENCE [LARGE SCALE GENOMIC DNA]</scope>
</reference>
<dbReference type="CTD" id="20317476"/>
<dbReference type="AlphaFoldDB" id="A0A074ZWH1"/>
<dbReference type="OrthoDB" id="10071111at2759"/>
<evidence type="ECO:0000313" key="1">
    <source>
        <dbReference type="EMBL" id="KER30232.1"/>
    </source>
</evidence>
<protein>
    <submittedName>
        <fullName evidence="1">Uncharacterized protein</fullName>
    </submittedName>
</protein>
<proteinExistence type="predicted"/>
<dbReference type="Proteomes" id="UP000054324">
    <property type="component" value="Unassembled WGS sequence"/>
</dbReference>
<dbReference type="GeneID" id="20317476"/>
<dbReference type="KEGG" id="ovi:T265_03289"/>
<evidence type="ECO:0000313" key="2">
    <source>
        <dbReference type="Proteomes" id="UP000054324"/>
    </source>
</evidence>
<gene>
    <name evidence="1" type="ORF">T265_03289</name>
</gene>
<keyword evidence="2" id="KW-1185">Reference proteome</keyword>
<name>A0A074ZWH1_OPIVI</name>
<dbReference type="RefSeq" id="XP_009165999.1">
    <property type="nucleotide sequence ID" value="XM_009167735.1"/>
</dbReference>